<sequence>MNASIKYGAALVAALAMFGAAAQAAPISTNPTIQSGNYTFSNFTIAVTSQGSALPTTGAGNAVDVSGLSGANGIQISSGFTAVGASSFSDAAISYVVTGTAGLTSVGLSFDGTFLGLAISSVTETIYADAARQNLVGQNYVSCSIDGCSRTASISLNGSYDTLYVTKDINVSSFQAGDRAQTSVITQTYGPTAVPEPMSIALFGTGLVGLGLVRRARKAAK</sequence>
<protein>
    <submittedName>
        <fullName evidence="3">PEP-CTERM sorting domain-containing protein</fullName>
    </submittedName>
</protein>
<gene>
    <name evidence="3" type="ORF">IAI61_00880</name>
</gene>
<dbReference type="InterPro" id="IPR013424">
    <property type="entry name" value="Ice-binding_C"/>
</dbReference>
<organism evidence="3 4">
    <name type="scientific">Roseomonas haemaphysalidis</name>
    <dbReference type="NCBI Taxonomy" id="2768162"/>
    <lineage>
        <taxon>Bacteria</taxon>
        <taxon>Pseudomonadati</taxon>
        <taxon>Pseudomonadota</taxon>
        <taxon>Alphaproteobacteria</taxon>
        <taxon>Acetobacterales</taxon>
        <taxon>Roseomonadaceae</taxon>
        <taxon>Roseomonas</taxon>
    </lineage>
</organism>
<evidence type="ECO:0000313" key="4">
    <source>
        <dbReference type="Proteomes" id="UP001518989"/>
    </source>
</evidence>
<proteinExistence type="predicted"/>
<comment type="caution">
    <text evidence="3">The sequence shown here is derived from an EMBL/GenBank/DDBJ whole genome shotgun (WGS) entry which is preliminary data.</text>
</comment>
<evidence type="ECO:0000259" key="2">
    <source>
        <dbReference type="Pfam" id="PF07589"/>
    </source>
</evidence>
<dbReference type="Proteomes" id="UP001518989">
    <property type="component" value="Unassembled WGS sequence"/>
</dbReference>
<reference evidence="3 4" key="1">
    <citation type="submission" date="2020-09" db="EMBL/GenBank/DDBJ databases">
        <title>Roseomonas.</title>
        <authorList>
            <person name="Zhu W."/>
        </authorList>
    </citation>
    <scope>NUCLEOTIDE SEQUENCE [LARGE SCALE GENOMIC DNA]</scope>
    <source>
        <strain evidence="3 4">573</strain>
    </source>
</reference>
<evidence type="ECO:0000313" key="3">
    <source>
        <dbReference type="EMBL" id="MBO1077566.1"/>
    </source>
</evidence>
<accession>A0ABS3KJC2</accession>
<feature type="domain" description="Ice-binding protein C-terminal" evidence="2">
    <location>
        <begin position="193"/>
        <end position="215"/>
    </location>
</feature>
<keyword evidence="4" id="KW-1185">Reference proteome</keyword>
<dbReference type="NCBIfam" id="TIGR02595">
    <property type="entry name" value="PEP_CTERM"/>
    <property type="match status" value="1"/>
</dbReference>
<feature type="chain" id="PRO_5047329559" evidence="1">
    <location>
        <begin position="25"/>
        <end position="221"/>
    </location>
</feature>
<name>A0ABS3KJC2_9PROT</name>
<dbReference type="EMBL" id="JACTNG010000001">
    <property type="protein sequence ID" value="MBO1077566.1"/>
    <property type="molecule type" value="Genomic_DNA"/>
</dbReference>
<evidence type="ECO:0000256" key="1">
    <source>
        <dbReference type="SAM" id="SignalP"/>
    </source>
</evidence>
<feature type="signal peptide" evidence="1">
    <location>
        <begin position="1"/>
        <end position="24"/>
    </location>
</feature>
<dbReference type="RefSeq" id="WP_237180349.1">
    <property type="nucleotide sequence ID" value="NZ_CP061177.1"/>
</dbReference>
<dbReference type="Pfam" id="PF07589">
    <property type="entry name" value="PEP-CTERM"/>
    <property type="match status" value="1"/>
</dbReference>
<keyword evidence="1" id="KW-0732">Signal</keyword>